<organism evidence="1">
    <name type="scientific">uncultured Caudovirales phage</name>
    <dbReference type="NCBI Taxonomy" id="2100421"/>
    <lineage>
        <taxon>Viruses</taxon>
        <taxon>Duplodnaviria</taxon>
        <taxon>Heunggongvirae</taxon>
        <taxon>Uroviricota</taxon>
        <taxon>Caudoviricetes</taxon>
        <taxon>Peduoviridae</taxon>
        <taxon>Maltschvirus</taxon>
        <taxon>Maltschvirus maltsch</taxon>
    </lineage>
</organism>
<evidence type="ECO:0000313" key="1">
    <source>
        <dbReference type="EMBL" id="CAB4129287.1"/>
    </source>
</evidence>
<proteinExistence type="predicted"/>
<protein>
    <submittedName>
        <fullName evidence="1">Uncharacterized protein</fullName>
    </submittedName>
</protein>
<name>A0A6J5L8F3_9CAUD</name>
<reference evidence="1" key="1">
    <citation type="submission" date="2020-04" db="EMBL/GenBank/DDBJ databases">
        <authorList>
            <person name="Chiriac C."/>
            <person name="Salcher M."/>
            <person name="Ghai R."/>
            <person name="Kavagutti S V."/>
        </authorList>
    </citation>
    <scope>NUCLEOTIDE SEQUENCE</scope>
</reference>
<gene>
    <name evidence="1" type="ORF">UFOVP112_385</name>
</gene>
<dbReference type="EMBL" id="LR796233">
    <property type="protein sequence ID" value="CAB4129287.1"/>
    <property type="molecule type" value="Genomic_DNA"/>
</dbReference>
<accession>A0A6J5L8F3</accession>
<sequence length="65" mass="7941">MNKENTFRALKDQDPIVERWQCRVGFHRWLKWSAIEKKPGNLFAYQQRYCADCNHGETRKLKVDW</sequence>